<feature type="domain" description="General stress protein FMN-binding split barrel" evidence="1">
    <location>
        <begin position="7"/>
        <end position="151"/>
    </location>
</feature>
<dbReference type="Proteomes" id="UP000078252">
    <property type="component" value="Unassembled WGS sequence"/>
</dbReference>
<proteinExistence type="predicted"/>
<dbReference type="Pfam" id="PF16242">
    <property type="entry name" value="Pyrid_ox_like"/>
    <property type="match status" value="1"/>
</dbReference>
<dbReference type="RefSeq" id="WP_058727227.1">
    <property type="nucleotide sequence ID" value="NZ_LDQC01000162.1"/>
</dbReference>
<evidence type="ECO:0000313" key="3">
    <source>
        <dbReference type="Proteomes" id="UP000078252"/>
    </source>
</evidence>
<dbReference type="EMBL" id="LDQC01000162">
    <property type="protein sequence ID" value="KTR02074.1"/>
    <property type="molecule type" value="Genomic_DNA"/>
</dbReference>
<evidence type="ECO:0000259" key="1">
    <source>
        <dbReference type="Pfam" id="PF16242"/>
    </source>
</evidence>
<dbReference type="Gene3D" id="2.30.110.10">
    <property type="entry name" value="Electron Transport, Fmn-binding Protein, Chain A"/>
    <property type="match status" value="1"/>
</dbReference>
<protein>
    <recommendedName>
        <fullName evidence="1">General stress protein FMN-binding split barrel domain-containing protein</fullName>
    </recommendedName>
</protein>
<dbReference type="STRING" id="33881.NS184_16970"/>
<accession>A0A175RGH9</accession>
<dbReference type="PANTHER" id="PTHR34818:SF1">
    <property type="entry name" value="PROTEIN BLI-3"/>
    <property type="match status" value="1"/>
</dbReference>
<dbReference type="SUPFAM" id="SSF50475">
    <property type="entry name" value="FMN-binding split barrel"/>
    <property type="match status" value="1"/>
</dbReference>
<dbReference type="InterPro" id="IPR012349">
    <property type="entry name" value="Split_barrel_FMN-bd"/>
</dbReference>
<dbReference type="InterPro" id="IPR052917">
    <property type="entry name" value="Stress-Dev_Protein"/>
</dbReference>
<evidence type="ECO:0000313" key="2">
    <source>
        <dbReference type="EMBL" id="KTR02074.1"/>
    </source>
</evidence>
<dbReference type="PATRIC" id="fig|33881.3.peg.621"/>
<comment type="caution">
    <text evidence="2">The sequence shown here is derived from an EMBL/GenBank/DDBJ whole genome shotgun (WGS) entry which is preliminary data.</text>
</comment>
<reference evidence="2 3" key="1">
    <citation type="journal article" date="2016" name="Front. Microbiol.">
        <title>Genomic Resource of Rice Seed Associated Bacteria.</title>
        <authorList>
            <person name="Midha S."/>
            <person name="Bansal K."/>
            <person name="Sharma S."/>
            <person name="Kumar N."/>
            <person name="Patil P.P."/>
            <person name="Chaudhry V."/>
            <person name="Patil P.B."/>
        </authorList>
    </citation>
    <scope>NUCLEOTIDE SEQUENCE [LARGE SCALE GENOMIC DNA]</scope>
    <source>
        <strain evidence="2 3">NS184</strain>
    </source>
</reference>
<gene>
    <name evidence="2" type="ORF">NS184_16970</name>
</gene>
<dbReference type="PANTHER" id="PTHR34818">
    <property type="entry name" value="PROTEIN BLI-3"/>
    <property type="match status" value="1"/>
</dbReference>
<dbReference type="InterPro" id="IPR038725">
    <property type="entry name" value="YdaG_split_barrel_FMN-bd"/>
</dbReference>
<organism evidence="2 3">
    <name type="scientific">Curtobacterium luteum</name>
    <dbReference type="NCBI Taxonomy" id="33881"/>
    <lineage>
        <taxon>Bacteria</taxon>
        <taxon>Bacillati</taxon>
        <taxon>Actinomycetota</taxon>
        <taxon>Actinomycetes</taxon>
        <taxon>Micrococcales</taxon>
        <taxon>Microbacteriaceae</taxon>
        <taxon>Curtobacterium</taxon>
    </lineage>
</organism>
<dbReference type="AlphaFoldDB" id="A0A175RGH9"/>
<name>A0A175RGH9_9MICO</name>
<sequence length="163" mass="17497">MTDTQADQRAAISDIVHGARTALLTTVNADGALHARPLAVQDKAFNGTLRFLVQDGSEKVEDIARNPHVNVAIESQGGYLSIAGTATVTRDESVIDELWSPFAEAWFPEGRQDPSIRLLTVEGDSVEYWTQDTGPVGSLVQTLKAALGKQSQPDTGDHGTIEL</sequence>